<dbReference type="GO" id="GO:0030178">
    <property type="term" value="P:negative regulation of Wnt signaling pathway"/>
    <property type="evidence" value="ECO:0007669"/>
    <property type="project" value="InterPro"/>
</dbReference>
<evidence type="ECO:0000313" key="8">
    <source>
        <dbReference type="EnsemblMetazoa" id="CapteP183072"/>
    </source>
</evidence>
<feature type="domain" description="APCDD1" evidence="6">
    <location>
        <begin position="2"/>
        <end position="227"/>
    </location>
</feature>
<protein>
    <recommendedName>
        <fullName evidence="6">APCDD1 domain-containing protein</fullName>
    </recommendedName>
</protein>
<dbReference type="InterPro" id="IPR029405">
    <property type="entry name" value="APCDD1_dom"/>
</dbReference>
<comment type="subcellular location">
    <subcellularLocation>
        <location evidence="1">Membrane</location>
        <topology evidence="1">Single-pass membrane protein</topology>
    </subcellularLocation>
</comment>
<dbReference type="EMBL" id="AMQN01006139">
    <property type="status" value="NOT_ANNOTATED_CDS"/>
    <property type="molecule type" value="Genomic_DNA"/>
</dbReference>
<dbReference type="SMART" id="SM01352">
    <property type="entry name" value="APCDDC"/>
    <property type="match status" value="2"/>
</dbReference>
<keyword evidence="2" id="KW-0812">Transmembrane</keyword>
<evidence type="ECO:0000256" key="5">
    <source>
        <dbReference type="ARBA" id="ARBA00023180"/>
    </source>
</evidence>
<dbReference type="Pfam" id="PF14921">
    <property type="entry name" value="APCDDC"/>
    <property type="match status" value="2"/>
</dbReference>
<evidence type="ECO:0000256" key="4">
    <source>
        <dbReference type="ARBA" id="ARBA00023136"/>
    </source>
</evidence>
<evidence type="ECO:0000313" key="7">
    <source>
        <dbReference type="EMBL" id="ELU10227.1"/>
    </source>
</evidence>
<dbReference type="GO" id="GO:0017147">
    <property type="term" value="F:Wnt-protein binding"/>
    <property type="evidence" value="ECO:0007669"/>
    <property type="project" value="InterPro"/>
</dbReference>
<name>R7UVF9_CAPTE</name>
<feature type="domain" description="APCDD1" evidence="6">
    <location>
        <begin position="228"/>
        <end position="438"/>
    </location>
</feature>
<evidence type="ECO:0000259" key="6">
    <source>
        <dbReference type="SMART" id="SM01352"/>
    </source>
</evidence>
<dbReference type="AlphaFoldDB" id="R7UVF9"/>
<reference evidence="9" key="1">
    <citation type="submission" date="2012-12" db="EMBL/GenBank/DDBJ databases">
        <authorList>
            <person name="Hellsten U."/>
            <person name="Grimwood J."/>
            <person name="Chapman J.A."/>
            <person name="Shapiro H."/>
            <person name="Aerts A."/>
            <person name="Otillar R.P."/>
            <person name="Terry A.Y."/>
            <person name="Boore J.L."/>
            <person name="Simakov O."/>
            <person name="Marletaz F."/>
            <person name="Cho S.-J."/>
            <person name="Edsinger-Gonzales E."/>
            <person name="Havlak P."/>
            <person name="Kuo D.-H."/>
            <person name="Larsson T."/>
            <person name="Lv J."/>
            <person name="Arendt D."/>
            <person name="Savage R."/>
            <person name="Osoegawa K."/>
            <person name="de Jong P."/>
            <person name="Lindberg D.R."/>
            <person name="Seaver E.C."/>
            <person name="Weisblat D.A."/>
            <person name="Putnam N.H."/>
            <person name="Grigoriev I.V."/>
            <person name="Rokhsar D.S."/>
        </authorList>
    </citation>
    <scope>NUCLEOTIDE SEQUENCE</scope>
    <source>
        <strain evidence="9">I ESC-2004</strain>
    </source>
</reference>
<organism evidence="7">
    <name type="scientific">Capitella teleta</name>
    <name type="common">Polychaete worm</name>
    <dbReference type="NCBI Taxonomy" id="283909"/>
    <lineage>
        <taxon>Eukaryota</taxon>
        <taxon>Metazoa</taxon>
        <taxon>Spiralia</taxon>
        <taxon>Lophotrochozoa</taxon>
        <taxon>Annelida</taxon>
        <taxon>Polychaeta</taxon>
        <taxon>Sedentaria</taxon>
        <taxon>Scolecida</taxon>
        <taxon>Capitellidae</taxon>
        <taxon>Capitella</taxon>
    </lineage>
</organism>
<dbReference type="HOGENOM" id="CLU_035648_0_0_1"/>
<keyword evidence="4" id="KW-0472">Membrane</keyword>
<evidence type="ECO:0000313" key="9">
    <source>
        <dbReference type="Proteomes" id="UP000014760"/>
    </source>
</evidence>
<keyword evidence="5" id="KW-0325">Glycoprotein</keyword>
<evidence type="ECO:0000256" key="1">
    <source>
        <dbReference type="ARBA" id="ARBA00004167"/>
    </source>
</evidence>
<sequence length="464" mass="52915">MERLLRNHVVSPSPPDITGTWTSMRCEVRPGPEFLLRKYRFYESGRFELLQYYYADAQCTQPMFTLAARGRVRFYGASWVLPGASEMDYSVSYVTLMPYTKPIAHFLSNKVNATCTGYAKSAWKPFQRYEILNYVEYRSNNGYEDCLDALDFSLHELQLMRLEERRHQHRLRTALFTGDVHTDRQRRREYRPTAFQPNPLLTHLDEDCPVCQSVSNSDEFFPPILPKRRLPALHLAGGWLSSQCETRPHNLRLTRHFIFGADNHTWQASYHHFYDEICREPMFSLRAEGRYVVGQTSVLVDGAYDVDFYVESVGITARDPRIARTLNEWAKGAAPCGGKKEWTLGREQDVTDSKGCPPLGISMAAIEKELLRMDHDQHRLLFMGQRPTHAELNTDIPLPRPTSFQPPLVRCGSEGLTDVNLESEEIVVMATHPPSYGSAGITMATPTLISVVLLAGSLCRLSAL</sequence>
<dbReference type="InterPro" id="IPR042425">
    <property type="entry name" value="APCDD1"/>
</dbReference>
<reference evidence="7 9" key="2">
    <citation type="journal article" date="2013" name="Nature">
        <title>Insights into bilaterian evolution from three spiralian genomes.</title>
        <authorList>
            <person name="Simakov O."/>
            <person name="Marletaz F."/>
            <person name="Cho S.J."/>
            <person name="Edsinger-Gonzales E."/>
            <person name="Havlak P."/>
            <person name="Hellsten U."/>
            <person name="Kuo D.H."/>
            <person name="Larsson T."/>
            <person name="Lv J."/>
            <person name="Arendt D."/>
            <person name="Savage R."/>
            <person name="Osoegawa K."/>
            <person name="de Jong P."/>
            <person name="Grimwood J."/>
            <person name="Chapman J.A."/>
            <person name="Shapiro H."/>
            <person name="Aerts A."/>
            <person name="Otillar R.P."/>
            <person name="Terry A.Y."/>
            <person name="Boore J.L."/>
            <person name="Grigoriev I.V."/>
            <person name="Lindberg D.R."/>
            <person name="Seaver E.C."/>
            <person name="Weisblat D.A."/>
            <person name="Putnam N.H."/>
            <person name="Rokhsar D.S."/>
        </authorList>
    </citation>
    <scope>NUCLEOTIDE SEQUENCE</scope>
    <source>
        <strain evidence="7 9">I ESC-2004</strain>
    </source>
</reference>
<dbReference type="EnsemblMetazoa" id="CapteT183072">
    <property type="protein sequence ID" value="CapteP183072"/>
    <property type="gene ID" value="CapteG183072"/>
</dbReference>
<evidence type="ECO:0000256" key="2">
    <source>
        <dbReference type="ARBA" id="ARBA00022692"/>
    </source>
</evidence>
<evidence type="ECO:0000256" key="3">
    <source>
        <dbReference type="ARBA" id="ARBA00022729"/>
    </source>
</evidence>
<dbReference type="PANTHER" id="PTHR31021:SF1">
    <property type="entry name" value="CHROMOSOME UNDETERMINED SCAFFOLD_56, WHOLE GENOME SHOTGUN SEQUENCE"/>
    <property type="match status" value="1"/>
</dbReference>
<dbReference type="OMA" id="MPLIQCT"/>
<dbReference type="Proteomes" id="UP000014760">
    <property type="component" value="Unassembled WGS sequence"/>
</dbReference>
<gene>
    <name evidence="7" type="ORF">CAPTEDRAFT_183072</name>
</gene>
<keyword evidence="3" id="KW-0732">Signal</keyword>
<dbReference type="STRING" id="283909.R7UVF9"/>
<accession>R7UVF9</accession>
<dbReference type="OrthoDB" id="5985602at2759"/>
<keyword evidence="9" id="KW-1185">Reference proteome</keyword>
<reference evidence="8" key="3">
    <citation type="submission" date="2015-06" db="UniProtKB">
        <authorList>
            <consortium name="EnsemblMetazoa"/>
        </authorList>
    </citation>
    <scope>IDENTIFICATION</scope>
</reference>
<dbReference type="PANTHER" id="PTHR31021">
    <property type="entry name" value="ADENOMATOSIS POLYPOSIS COLI DOWN-REGULATED 1"/>
    <property type="match status" value="1"/>
</dbReference>
<dbReference type="GO" id="GO:0005886">
    <property type="term" value="C:plasma membrane"/>
    <property type="evidence" value="ECO:0007669"/>
    <property type="project" value="InterPro"/>
</dbReference>
<dbReference type="EMBL" id="KB297695">
    <property type="protein sequence ID" value="ELU10227.1"/>
    <property type="molecule type" value="Genomic_DNA"/>
</dbReference>
<proteinExistence type="predicted"/>